<organism evidence="2 3">
    <name type="scientific">Gossypium hirsutum</name>
    <name type="common">Upland cotton</name>
    <name type="synonym">Gossypium mexicanum</name>
    <dbReference type="NCBI Taxonomy" id="3635"/>
    <lineage>
        <taxon>Eukaryota</taxon>
        <taxon>Viridiplantae</taxon>
        <taxon>Streptophyta</taxon>
        <taxon>Embryophyta</taxon>
        <taxon>Tracheophyta</taxon>
        <taxon>Spermatophyta</taxon>
        <taxon>Magnoliopsida</taxon>
        <taxon>eudicotyledons</taxon>
        <taxon>Gunneridae</taxon>
        <taxon>Pentapetalae</taxon>
        <taxon>rosids</taxon>
        <taxon>malvids</taxon>
        <taxon>Malvales</taxon>
        <taxon>Malvaceae</taxon>
        <taxon>Malvoideae</taxon>
        <taxon>Gossypium</taxon>
    </lineage>
</organism>
<protein>
    <submittedName>
        <fullName evidence="3">Uncharacterized protein isoform X2</fullName>
    </submittedName>
</protein>
<keyword evidence="1" id="KW-0812">Transmembrane</keyword>
<reference evidence="2" key="1">
    <citation type="journal article" date="2020" name="Nat. Genet.">
        <title>Genomic diversifications of five Gossypium allopolyploid species and their impact on cotton improvement.</title>
        <authorList>
            <person name="Chen Z.J."/>
            <person name="Sreedasyam A."/>
            <person name="Ando A."/>
            <person name="Song Q."/>
            <person name="De Santiago L.M."/>
            <person name="Hulse-Kemp A.M."/>
            <person name="Ding M."/>
            <person name="Ye W."/>
            <person name="Kirkbride R.C."/>
            <person name="Jenkins J."/>
            <person name="Plott C."/>
            <person name="Lovell J."/>
            <person name="Lin Y.M."/>
            <person name="Vaughn R."/>
            <person name="Liu B."/>
            <person name="Simpson S."/>
            <person name="Scheffler B.E."/>
            <person name="Wen L."/>
            <person name="Saski C.A."/>
            <person name="Grover C.E."/>
            <person name="Hu G."/>
            <person name="Conover J.L."/>
            <person name="Carlson J.W."/>
            <person name="Shu S."/>
            <person name="Boston L.B."/>
            <person name="Williams M."/>
            <person name="Peterson D.G."/>
            <person name="McGee K."/>
            <person name="Jones D.C."/>
            <person name="Wendel J.F."/>
            <person name="Stelly D.M."/>
            <person name="Grimwood J."/>
            <person name="Schmutz J."/>
        </authorList>
    </citation>
    <scope>NUCLEOTIDE SEQUENCE [LARGE SCALE GENOMIC DNA]</scope>
    <source>
        <strain evidence="2">cv. TM-1</strain>
    </source>
</reference>
<keyword evidence="1" id="KW-0472">Membrane</keyword>
<feature type="transmembrane region" description="Helical" evidence="1">
    <location>
        <begin position="118"/>
        <end position="137"/>
    </location>
</feature>
<gene>
    <name evidence="3" type="primary">LOC107962200</name>
</gene>
<dbReference type="GeneID" id="107962200"/>
<name>A0ABM3BU07_GOSHI</name>
<dbReference type="RefSeq" id="XP_040970498.1">
    <property type="nucleotide sequence ID" value="XM_041114564.1"/>
</dbReference>
<evidence type="ECO:0000256" key="1">
    <source>
        <dbReference type="SAM" id="Phobius"/>
    </source>
</evidence>
<keyword evidence="1" id="KW-1133">Transmembrane helix</keyword>
<keyword evidence="2" id="KW-1185">Reference proteome</keyword>
<proteinExistence type="predicted"/>
<dbReference type="Proteomes" id="UP000818029">
    <property type="component" value="Chromosome A05"/>
</dbReference>
<evidence type="ECO:0000313" key="2">
    <source>
        <dbReference type="Proteomes" id="UP000818029"/>
    </source>
</evidence>
<sequence length="173" mass="20501">MSHRLTYPWGSRTKTFLVLLGRGMVNQGRRRRRRHRRRRRSLSLFSGLLESVLAAMTCRAVCYFDFWFVRLYRSLFPLLFVWKECRIFGFGYSSRILHHPFHSLGPCQHSLLRLNSRLLFGFTWIWMLYLLLCLWLSEGTSLQIQFAGSTLWGLCYSLFLPSLCHLSRVQGDS</sequence>
<accession>A0ABM3BU07</accession>
<evidence type="ECO:0000313" key="3">
    <source>
        <dbReference type="RefSeq" id="XP_040970498.1"/>
    </source>
</evidence>
<reference evidence="3" key="2">
    <citation type="submission" date="2025-08" db="UniProtKB">
        <authorList>
            <consortium name="RefSeq"/>
        </authorList>
    </citation>
    <scope>IDENTIFICATION</scope>
</reference>